<reference evidence="1 2" key="1">
    <citation type="journal article" date="2017" name="Int. J. Syst. Evol. Microbiol.">
        <title>Mucilaginibacterpsychrotolerans sp. nov., isolated from peatlands.</title>
        <authorList>
            <person name="Deng Y."/>
            <person name="Shen L."/>
            <person name="Xu B."/>
            <person name="Liu Y."/>
            <person name="Gu Z."/>
            <person name="Liu H."/>
            <person name="Zhou Y."/>
        </authorList>
    </citation>
    <scope>NUCLEOTIDE SEQUENCE [LARGE SCALE GENOMIC DNA]</scope>
    <source>
        <strain evidence="1 2">NH7-4</strain>
    </source>
</reference>
<evidence type="ECO:0000313" key="1">
    <source>
        <dbReference type="EMBL" id="TFF33634.1"/>
    </source>
</evidence>
<dbReference type="EMBL" id="SOZE01000041">
    <property type="protein sequence ID" value="TFF33634.1"/>
    <property type="molecule type" value="Genomic_DNA"/>
</dbReference>
<accession>A0A4Y8S5D7</accession>
<comment type="caution">
    <text evidence="1">The sequence shown here is derived from an EMBL/GenBank/DDBJ whole genome shotgun (WGS) entry which is preliminary data.</text>
</comment>
<evidence type="ECO:0000313" key="2">
    <source>
        <dbReference type="Proteomes" id="UP000297540"/>
    </source>
</evidence>
<proteinExistence type="predicted"/>
<dbReference type="Proteomes" id="UP000297540">
    <property type="component" value="Unassembled WGS sequence"/>
</dbReference>
<organism evidence="1 2">
    <name type="scientific">Mucilaginibacter psychrotolerans</name>
    <dbReference type="NCBI Taxonomy" id="1524096"/>
    <lineage>
        <taxon>Bacteria</taxon>
        <taxon>Pseudomonadati</taxon>
        <taxon>Bacteroidota</taxon>
        <taxon>Sphingobacteriia</taxon>
        <taxon>Sphingobacteriales</taxon>
        <taxon>Sphingobacteriaceae</taxon>
        <taxon>Mucilaginibacter</taxon>
    </lineage>
</organism>
<dbReference type="RefSeq" id="WP_133236087.1">
    <property type="nucleotide sequence ID" value="NZ_SOZE01000041.1"/>
</dbReference>
<protein>
    <submittedName>
        <fullName evidence="1">Uncharacterized protein</fullName>
    </submittedName>
</protein>
<sequence>MSLEELFEMVNNEREIIALLDIYFALVRAYGKGKFLEDLKKTLLTQLEALKNRFKRQRDYEDVLKVLSWLVYLDPDNANLYRNERQPIADILDYEKEDSAGFPRIISFKSDREYSMSGYEIKLSWKTADADKVNLIDERKHTLSQEGNSYECKLYAPTQIEVKRFGLQVSNDIGSREVELSIVVFPVPVIERLSLPNPEIKIEALAHEQPTFSFPIELQTGIAIHLAVEYNGLIDPKLVATFEGFAGPAASEMKHPVIIESEAVNTFLFSNNIFRLIAKKQRELILITRNIWKKKLRKQFKKSTSRNSI</sequence>
<gene>
    <name evidence="1" type="ORF">E2R66_25025</name>
</gene>
<keyword evidence="2" id="KW-1185">Reference proteome</keyword>
<dbReference type="AlphaFoldDB" id="A0A4Y8S5D7"/>
<name>A0A4Y8S5D7_9SPHI</name>